<proteinExistence type="predicted"/>
<evidence type="ECO:0000313" key="2">
    <source>
        <dbReference type="Proteomes" id="UP000321058"/>
    </source>
</evidence>
<dbReference type="InterPro" id="IPR052209">
    <property type="entry name" value="CbiZ"/>
</dbReference>
<dbReference type="AlphaFoldDB" id="A0A512NF08"/>
<protein>
    <recommendedName>
        <fullName evidence="3">Adenosylcobinamide amidohydrolase</fullName>
    </recommendedName>
</protein>
<dbReference type="InterPro" id="IPR002808">
    <property type="entry name" value="AdoCbi_amidolase"/>
</dbReference>
<comment type="caution">
    <text evidence="1">The sequence shown here is derived from an EMBL/GenBank/DDBJ whole genome shotgun (WGS) entry which is preliminary data.</text>
</comment>
<keyword evidence="2" id="KW-1185">Reference proteome</keyword>
<dbReference type="Pfam" id="PF01955">
    <property type="entry name" value="CbiZ"/>
    <property type="match status" value="1"/>
</dbReference>
<organism evidence="1 2">
    <name type="scientific">Reyranella soli</name>
    <dbReference type="NCBI Taxonomy" id="1230389"/>
    <lineage>
        <taxon>Bacteria</taxon>
        <taxon>Pseudomonadati</taxon>
        <taxon>Pseudomonadota</taxon>
        <taxon>Alphaproteobacteria</taxon>
        <taxon>Hyphomicrobiales</taxon>
        <taxon>Reyranellaceae</taxon>
        <taxon>Reyranella</taxon>
    </lineage>
</organism>
<evidence type="ECO:0000313" key="1">
    <source>
        <dbReference type="EMBL" id="GEP57524.1"/>
    </source>
</evidence>
<dbReference type="RefSeq" id="WP_147151911.1">
    <property type="nucleotide sequence ID" value="NZ_BKAJ01000082.1"/>
</dbReference>
<reference evidence="1 2" key="1">
    <citation type="submission" date="2019-07" db="EMBL/GenBank/DDBJ databases">
        <title>Whole genome shotgun sequence of Reyranella soli NBRC 108950.</title>
        <authorList>
            <person name="Hosoyama A."/>
            <person name="Uohara A."/>
            <person name="Ohji S."/>
            <person name="Ichikawa N."/>
        </authorList>
    </citation>
    <scope>NUCLEOTIDE SEQUENCE [LARGE SCALE GENOMIC DNA]</scope>
    <source>
        <strain evidence="1 2">NBRC 108950</strain>
    </source>
</reference>
<dbReference type="EMBL" id="BKAJ01000082">
    <property type="protein sequence ID" value="GEP57524.1"/>
    <property type="molecule type" value="Genomic_DNA"/>
</dbReference>
<gene>
    <name evidence="1" type="ORF">RSO01_46900</name>
</gene>
<dbReference type="Proteomes" id="UP000321058">
    <property type="component" value="Unassembled WGS sequence"/>
</dbReference>
<sequence>MPFAIDCAPPFLKVRFAEPQRTLGWSLLHPGFAVVSDIVWVEVRNSDLGPSTDPKAFLRARLREADLPDALGFMTSRDIRRHLSCRRRVDAVEAACLTTVGLSNGERVGSRKMCASHVGTINTLVHVSVPLTDGAMVEAISIVAEARTAAIVDSRRVEQGAAITGTGTDCIVVASACGDAPLDCAGLHTAVGEAIGGAVYDATRTGAEQWDRDIRHLGLSPTPAFT</sequence>
<name>A0A512NF08_9HYPH</name>
<dbReference type="PANTHER" id="PTHR35336:SF5">
    <property type="entry name" value="ADENOSYLCOBINAMIDE AMIDOHYDROLASE"/>
    <property type="match status" value="1"/>
</dbReference>
<evidence type="ECO:0008006" key="3">
    <source>
        <dbReference type="Google" id="ProtNLM"/>
    </source>
</evidence>
<dbReference type="PANTHER" id="PTHR35336">
    <property type="entry name" value="ADENOSYLCOBINAMIDE AMIDOHYDROLASE"/>
    <property type="match status" value="1"/>
</dbReference>
<dbReference type="OrthoDB" id="9767827at2"/>
<accession>A0A512NF08</accession>